<sequence>MYLPNNPWYFVAIVAILAAYLRSIIKWRARARGRPLPPGPPRLPIIGNMLVMPKWKPWLGFRELSEKYGPIMYMEVFGKPMIVLNSPDIMNELLEKRSAKSSRRIETPLIPLAGQAFNFAFMQYGQWWRSHRRMFWQHFQPAKVSDYWPVQREIIRKFLVKLHDTPSDLQRLIQYNVTAATMKVTYGIDIDEDEDKWIRVVDDAFAGLRVVTISVQFLLEHFPLVRHIPAWFPGAGFQKTLGKARAPSDYMLDAQGTGSGYPSVVADILSRFGAQGPDAENEQVAKNVAAIAVEGGSDTTYSTIQGIFLALSLYPEVQRKAQAELDAVIGPHRLPDFEDRESLVYINAIVKESIRWHNVVPVGVGHCITEDDEFQGYFLPAGAVLVPNVWSVMHNPEIYPNPEQFNPDRFIRDGKLDTSALDPASKIFGFGRRQVRPSGPPQVMSDM</sequence>
<dbReference type="EMBL" id="JAPEVG010000528">
    <property type="protein sequence ID" value="KAJ8457752.1"/>
    <property type="molecule type" value="Genomic_DNA"/>
</dbReference>
<keyword evidence="11" id="KW-0503">Monooxygenase</keyword>
<evidence type="ECO:0000256" key="2">
    <source>
        <dbReference type="ARBA" id="ARBA00004167"/>
    </source>
</evidence>
<comment type="similarity">
    <text evidence="4">Belongs to the cytochrome P450 family.</text>
</comment>
<proteinExistence type="inferred from homology"/>
<evidence type="ECO:0000313" key="15">
    <source>
        <dbReference type="Proteomes" id="UP001215151"/>
    </source>
</evidence>
<organism evidence="14 15">
    <name type="scientific">Trametes cubensis</name>
    <dbReference type="NCBI Taxonomy" id="1111947"/>
    <lineage>
        <taxon>Eukaryota</taxon>
        <taxon>Fungi</taxon>
        <taxon>Dikarya</taxon>
        <taxon>Basidiomycota</taxon>
        <taxon>Agaricomycotina</taxon>
        <taxon>Agaricomycetes</taxon>
        <taxon>Polyporales</taxon>
        <taxon>Polyporaceae</taxon>
        <taxon>Trametes</taxon>
    </lineage>
</organism>
<evidence type="ECO:0000256" key="13">
    <source>
        <dbReference type="SAM" id="Phobius"/>
    </source>
</evidence>
<keyword evidence="5" id="KW-0349">Heme</keyword>
<keyword evidence="7" id="KW-0479">Metal-binding</keyword>
<evidence type="ECO:0000256" key="11">
    <source>
        <dbReference type="ARBA" id="ARBA00023033"/>
    </source>
</evidence>
<dbReference type="GO" id="GO:0020037">
    <property type="term" value="F:heme binding"/>
    <property type="evidence" value="ECO:0007669"/>
    <property type="project" value="InterPro"/>
</dbReference>
<evidence type="ECO:0000256" key="1">
    <source>
        <dbReference type="ARBA" id="ARBA00001971"/>
    </source>
</evidence>
<keyword evidence="15" id="KW-1185">Reference proteome</keyword>
<evidence type="ECO:0000256" key="3">
    <source>
        <dbReference type="ARBA" id="ARBA00005179"/>
    </source>
</evidence>
<evidence type="ECO:0000256" key="8">
    <source>
        <dbReference type="ARBA" id="ARBA00022989"/>
    </source>
</evidence>
<evidence type="ECO:0008006" key="16">
    <source>
        <dbReference type="Google" id="ProtNLM"/>
    </source>
</evidence>
<keyword evidence="6 13" id="KW-0812">Transmembrane</keyword>
<reference evidence="14" key="1">
    <citation type="submission" date="2022-11" db="EMBL/GenBank/DDBJ databases">
        <title>Genome Sequence of Cubamyces cubensis.</title>
        <authorList>
            <person name="Buettner E."/>
        </authorList>
    </citation>
    <scope>NUCLEOTIDE SEQUENCE</scope>
    <source>
        <strain evidence="14">MPL-01</strain>
    </source>
</reference>
<dbReference type="CDD" id="cd11065">
    <property type="entry name" value="CYP64-like"/>
    <property type="match status" value="1"/>
</dbReference>
<comment type="subcellular location">
    <subcellularLocation>
        <location evidence="2">Membrane</location>
        <topology evidence="2">Single-pass membrane protein</topology>
    </subcellularLocation>
</comment>
<evidence type="ECO:0000256" key="12">
    <source>
        <dbReference type="ARBA" id="ARBA00023136"/>
    </source>
</evidence>
<dbReference type="GO" id="GO:0004497">
    <property type="term" value="F:monooxygenase activity"/>
    <property type="evidence" value="ECO:0007669"/>
    <property type="project" value="UniProtKB-KW"/>
</dbReference>
<feature type="transmembrane region" description="Helical" evidence="13">
    <location>
        <begin position="6"/>
        <end position="25"/>
    </location>
</feature>
<dbReference type="PANTHER" id="PTHR46300:SF7">
    <property type="entry name" value="P450, PUTATIVE (EUROFUNG)-RELATED"/>
    <property type="match status" value="1"/>
</dbReference>
<evidence type="ECO:0000256" key="7">
    <source>
        <dbReference type="ARBA" id="ARBA00022723"/>
    </source>
</evidence>
<dbReference type="GO" id="GO:0005506">
    <property type="term" value="F:iron ion binding"/>
    <property type="evidence" value="ECO:0007669"/>
    <property type="project" value="InterPro"/>
</dbReference>
<name>A0AAD7X460_9APHY</name>
<dbReference type="InterPro" id="IPR001128">
    <property type="entry name" value="Cyt_P450"/>
</dbReference>
<dbReference type="GO" id="GO:0016705">
    <property type="term" value="F:oxidoreductase activity, acting on paired donors, with incorporation or reduction of molecular oxygen"/>
    <property type="evidence" value="ECO:0007669"/>
    <property type="project" value="InterPro"/>
</dbReference>
<dbReference type="Pfam" id="PF00067">
    <property type="entry name" value="p450"/>
    <property type="match status" value="1"/>
</dbReference>
<dbReference type="PRINTS" id="PR00463">
    <property type="entry name" value="EP450I"/>
</dbReference>
<evidence type="ECO:0000256" key="9">
    <source>
        <dbReference type="ARBA" id="ARBA00023002"/>
    </source>
</evidence>
<dbReference type="SUPFAM" id="SSF48264">
    <property type="entry name" value="Cytochrome P450"/>
    <property type="match status" value="1"/>
</dbReference>
<evidence type="ECO:0000256" key="4">
    <source>
        <dbReference type="ARBA" id="ARBA00010617"/>
    </source>
</evidence>
<comment type="cofactor">
    <cofactor evidence="1">
        <name>heme</name>
        <dbReference type="ChEBI" id="CHEBI:30413"/>
    </cofactor>
</comment>
<dbReference type="Proteomes" id="UP001215151">
    <property type="component" value="Unassembled WGS sequence"/>
</dbReference>
<evidence type="ECO:0000256" key="5">
    <source>
        <dbReference type="ARBA" id="ARBA00022617"/>
    </source>
</evidence>
<protein>
    <recommendedName>
        <fullName evidence="16">Cytochrome P450</fullName>
    </recommendedName>
</protein>
<evidence type="ECO:0000256" key="10">
    <source>
        <dbReference type="ARBA" id="ARBA00023004"/>
    </source>
</evidence>
<dbReference type="InterPro" id="IPR036396">
    <property type="entry name" value="Cyt_P450_sf"/>
</dbReference>
<dbReference type="GO" id="GO:0016020">
    <property type="term" value="C:membrane"/>
    <property type="evidence" value="ECO:0007669"/>
    <property type="project" value="UniProtKB-SubCell"/>
</dbReference>
<dbReference type="AlphaFoldDB" id="A0AAD7X460"/>
<dbReference type="InterPro" id="IPR002401">
    <property type="entry name" value="Cyt_P450_E_grp-I"/>
</dbReference>
<evidence type="ECO:0000256" key="6">
    <source>
        <dbReference type="ARBA" id="ARBA00022692"/>
    </source>
</evidence>
<dbReference type="InterPro" id="IPR050364">
    <property type="entry name" value="Cytochrome_P450_fung"/>
</dbReference>
<dbReference type="PANTHER" id="PTHR46300">
    <property type="entry name" value="P450, PUTATIVE (EUROFUNG)-RELATED-RELATED"/>
    <property type="match status" value="1"/>
</dbReference>
<dbReference type="Gene3D" id="1.10.630.10">
    <property type="entry name" value="Cytochrome P450"/>
    <property type="match status" value="1"/>
</dbReference>
<gene>
    <name evidence="14" type="ORF">ONZ51_g11339</name>
</gene>
<comment type="caution">
    <text evidence="14">The sequence shown here is derived from an EMBL/GenBank/DDBJ whole genome shotgun (WGS) entry which is preliminary data.</text>
</comment>
<evidence type="ECO:0000313" key="14">
    <source>
        <dbReference type="EMBL" id="KAJ8457752.1"/>
    </source>
</evidence>
<keyword evidence="9" id="KW-0560">Oxidoreductase</keyword>
<keyword evidence="12 13" id="KW-0472">Membrane</keyword>
<keyword evidence="8 13" id="KW-1133">Transmembrane helix</keyword>
<keyword evidence="10" id="KW-0408">Iron</keyword>
<comment type="pathway">
    <text evidence="3">Secondary metabolite biosynthesis.</text>
</comment>
<accession>A0AAD7X460</accession>